<sequence>MKKQNKATKTIIKPVAATEIQNINIHIALSPAKVTEVYTSYWKFAALRQETFFNRVNGLASPWSEDDILNKYKFTNAYRASDRVSQYLIRNVIYNDQFPDTPKEVLFRILMFKLFNKIDTWELLLSEFGTITYENYDFAAYDKILNLAMLAGETIYSAAYIMPSGGSYFGYAKKHSNHLKLIELIIQANTHEHLRAAKNMQQAFELIKRFPGLGDFLAYQLTIDINYSTIINFSESSFVVPGPGAKGGISKCFSNTGGLSNVEIIKLMTDRQEQEFERLGLDFKDLWGRRLQLIDCQNLFCEVDKYARVRHPDIKGKSDRVNIKQKFKSNASSIDYWFPPKWGINDAVLNNLANIEILG</sequence>
<dbReference type="Pfam" id="PF18723">
    <property type="entry name" value="HMUDK_hel"/>
    <property type="match status" value="1"/>
</dbReference>
<dbReference type="Proteomes" id="UP001501081">
    <property type="component" value="Unassembled WGS sequence"/>
</dbReference>
<organism evidence="2 3">
    <name type="scientific">Pedobacter ginsengiterrae</name>
    <dbReference type="NCBI Taxonomy" id="871696"/>
    <lineage>
        <taxon>Bacteria</taxon>
        <taxon>Pseudomonadati</taxon>
        <taxon>Bacteroidota</taxon>
        <taxon>Sphingobacteriia</taxon>
        <taxon>Sphingobacteriales</taxon>
        <taxon>Sphingobacteriaceae</taxon>
        <taxon>Pedobacter</taxon>
    </lineage>
</organism>
<proteinExistence type="predicted"/>
<evidence type="ECO:0000313" key="2">
    <source>
        <dbReference type="EMBL" id="GAA3984696.1"/>
    </source>
</evidence>
<evidence type="ECO:0000259" key="1">
    <source>
        <dbReference type="Pfam" id="PF18723"/>
    </source>
</evidence>
<dbReference type="RefSeq" id="WP_344770000.1">
    <property type="nucleotide sequence ID" value="NZ_BAABAK010000021.1"/>
</dbReference>
<reference evidence="3" key="1">
    <citation type="journal article" date="2019" name="Int. J. Syst. Evol. Microbiol.">
        <title>The Global Catalogue of Microorganisms (GCM) 10K type strain sequencing project: providing services to taxonomists for standard genome sequencing and annotation.</title>
        <authorList>
            <consortium name="The Broad Institute Genomics Platform"/>
            <consortium name="The Broad Institute Genome Sequencing Center for Infectious Disease"/>
            <person name="Wu L."/>
            <person name="Ma J."/>
        </authorList>
    </citation>
    <scope>NUCLEOTIDE SEQUENCE [LARGE SCALE GENOMIC DNA]</scope>
    <source>
        <strain evidence="3">JCM 17338</strain>
    </source>
</reference>
<keyword evidence="3" id="KW-1185">Reference proteome</keyword>
<protein>
    <recommendedName>
        <fullName evidence="1">5-hmdU DNA kinase helical domain-containing protein</fullName>
    </recommendedName>
</protein>
<dbReference type="InterPro" id="IPR040684">
    <property type="entry name" value="HMUDK_hel"/>
</dbReference>
<feature type="domain" description="5-hmdU DNA kinase helical" evidence="1">
    <location>
        <begin position="35"/>
        <end position="316"/>
    </location>
</feature>
<dbReference type="EMBL" id="BAABAK010000021">
    <property type="protein sequence ID" value="GAA3984696.1"/>
    <property type="molecule type" value="Genomic_DNA"/>
</dbReference>
<name>A0ABP7QLQ2_9SPHI</name>
<gene>
    <name evidence="2" type="ORF">GCM10022246_40520</name>
</gene>
<comment type="caution">
    <text evidence="2">The sequence shown here is derived from an EMBL/GenBank/DDBJ whole genome shotgun (WGS) entry which is preliminary data.</text>
</comment>
<accession>A0ABP7QLQ2</accession>
<evidence type="ECO:0000313" key="3">
    <source>
        <dbReference type="Proteomes" id="UP001501081"/>
    </source>
</evidence>